<accession>A0A330H1B9</accession>
<keyword evidence="3" id="KW-1185">Reference proteome</keyword>
<sequence length="260" mass="29946">MRRALVNNERSEAAPALVGQCLVCSQQMIAKCGTQRVWHWAHQGNRNCDPWWEPETLWHRRWKDHFPSEWQEIIQHDEKGEKHVADVMTGNGQVIEFQHSHLPAQERTARETFYRNMIWIVDGMRLKNDRKRFLAGGKLFSVPFANGLFLTRSPESCLPAVWLNCTKPVLFDFEGFAAPDGLPPEMQGKLWCLLPGRIDGHAVLAAVSRSWFIDSARTREQIIPMDAIAWVVRRGLTARRWSYARPPHSGPARGRRGAKY</sequence>
<protein>
    <submittedName>
        <fullName evidence="2">Competence protein</fullName>
    </submittedName>
</protein>
<evidence type="ECO:0000313" key="3">
    <source>
        <dbReference type="Proteomes" id="UP000251956"/>
    </source>
</evidence>
<name>A0A330H1B9_9HYPH</name>
<evidence type="ECO:0000313" key="2">
    <source>
        <dbReference type="EMBL" id="RAZ79807.1"/>
    </source>
</evidence>
<comment type="caution">
    <text evidence="2">The sequence shown here is derived from an EMBL/GenBank/DDBJ whole genome shotgun (WGS) entry which is preliminary data.</text>
</comment>
<proteinExistence type="predicted"/>
<organism evidence="2 3">
    <name type="scientific">Mesorhizobium atlanticum</name>
    <dbReference type="NCBI Taxonomy" id="2233532"/>
    <lineage>
        <taxon>Bacteria</taxon>
        <taxon>Pseudomonadati</taxon>
        <taxon>Pseudomonadota</taxon>
        <taxon>Alphaproteobacteria</taxon>
        <taxon>Hyphomicrobiales</taxon>
        <taxon>Phyllobacteriaceae</taxon>
        <taxon>Mesorhizobium</taxon>
    </lineage>
</organism>
<dbReference type="InterPro" id="IPR057253">
    <property type="entry name" value="CoiA-like_N"/>
</dbReference>
<dbReference type="AlphaFoldDB" id="A0A330H1B9"/>
<gene>
    <name evidence="2" type="ORF">DPM35_00435</name>
</gene>
<evidence type="ECO:0000259" key="1">
    <source>
        <dbReference type="Pfam" id="PF25164"/>
    </source>
</evidence>
<feature type="domain" description="Competence protein CoiA-like N-terminal" evidence="1">
    <location>
        <begin position="21"/>
        <end position="49"/>
    </location>
</feature>
<dbReference type="Pfam" id="PF25164">
    <property type="entry name" value="CoiA_N"/>
    <property type="match status" value="1"/>
</dbReference>
<dbReference type="EMBL" id="QMBQ01000001">
    <property type="protein sequence ID" value="RAZ79807.1"/>
    <property type="molecule type" value="Genomic_DNA"/>
</dbReference>
<dbReference type="OrthoDB" id="4212451at2"/>
<reference evidence="2 3" key="2">
    <citation type="submission" date="2018-07" db="EMBL/GenBank/DDBJ databases">
        <title>Diversity of Mesorhizobium strains in Brazil.</title>
        <authorList>
            <person name="Helene L.C.F."/>
            <person name="Dall'Agnol R."/>
            <person name="Delamuta J.R.M."/>
            <person name="Hungria M."/>
        </authorList>
    </citation>
    <scope>NUCLEOTIDE SEQUENCE [LARGE SCALE GENOMIC DNA]</scope>
    <source>
        <strain evidence="2 3">CNPSo 3140</strain>
    </source>
</reference>
<reference evidence="3" key="1">
    <citation type="submission" date="2018-06" db="EMBL/GenBank/DDBJ databases">
        <authorList>
            <person name="Helene L.C."/>
            <person name="Dall'Agnol R."/>
            <person name="Delamuta J.R."/>
            <person name="Hungria M."/>
        </authorList>
    </citation>
    <scope>NUCLEOTIDE SEQUENCE [LARGE SCALE GENOMIC DNA]</scope>
    <source>
        <strain evidence="3">CNPSo 3140</strain>
    </source>
</reference>
<dbReference type="Proteomes" id="UP000251956">
    <property type="component" value="Unassembled WGS sequence"/>
</dbReference>